<dbReference type="OrthoDB" id="3660474at2759"/>
<organism evidence="1 2">
    <name type="scientific">Pyrenophora tritici-repentis (strain Pt-1C-BFP)</name>
    <name type="common">Wheat tan spot fungus</name>
    <name type="synonym">Drechslera tritici-repentis</name>
    <dbReference type="NCBI Taxonomy" id="426418"/>
    <lineage>
        <taxon>Eukaryota</taxon>
        <taxon>Fungi</taxon>
        <taxon>Dikarya</taxon>
        <taxon>Ascomycota</taxon>
        <taxon>Pezizomycotina</taxon>
        <taxon>Dothideomycetes</taxon>
        <taxon>Pleosporomycetidae</taxon>
        <taxon>Pleosporales</taxon>
        <taxon>Pleosporineae</taxon>
        <taxon>Pleosporaceae</taxon>
        <taxon>Pyrenophora</taxon>
    </lineage>
</organism>
<dbReference type="HOGENOM" id="CLU_934286_0_0_1"/>
<accession>B2W5X2</accession>
<name>B2W5X2_PYRTR</name>
<gene>
    <name evidence="1" type="ORF">PTRG_06130</name>
</gene>
<reference evidence="2" key="1">
    <citation type="journal article" date="2013" name="G3 (Bethesda)">
        <title>Comparative genomics of a plant-pathogenic fungus, Pyrenophora tritici-repentis, reveals transduplication and the impact of repeat elements on pathogenicity and population divergence.</title>
        <authorList>
            <person name="Manning V.A."/>
            <person name="Pandelova I."/>
            <person name="Dhillon B."/>
            <person name="Wilhelm L.J."/>
            <person name="Goodwin S.B."/>
            <person name="Berlin A.M."/>
            <person name="Figueroa M."/>
            <person name="Freitag M."/>
            <person name="Hane J.K."/>
            <person name="Henrissat B."/>
            <person name="Holman W.H."/>
            <person name="Kodira C.D."/>
            <person name="Martin J."/>
            <person name="Oliver R.P."/>
            <person name="Robbertse B."/>
            <person name="Schackwitz W."/>
            <person name="Schwartz D.C."/>
            <person name="Spatafora J.W."/>
            <person name="Turgeon B.G."/>
            <person name="Yandava C."/>
            <person name="Young S."/>
            <person name="Zhou S."/>
            <person name="Zeng Q."/>
            <person name="Grigoriev I.V."/>
            <person name="Ma L.-J."/>
            <person name="Ciuffetti L.M."/>
        </authorList>
    </citation>
    <scope>NUCLEOTIDE SEQUENCE [LARGE SCALE GENOMIC DNA]</scope>
    <source>
        <strain evidence="2">Pt-1C-BFP</strain>
    </source>
</reference>
<protein>
    <submittedName>
        <fullName evidence="1">Uncharacterized protein</fullName>
    </submittedName>
</protein>
<dbReference type="AlphaFoldDB" id="B2W5X2"/>
<dbReference type="Proteomes" id="UP000001471">
    <property type="component" value="Unassembled WGS sequence"/>
</dbReference>
<evidence type="ECO:0000313" key="2">
    <source>
        <dbReference type="Proteomes" id="UP000001471"/>
    </source>
</evidence>
<dbReference type="InParanoid" id="B2W5X2"/>
<dbReference type="EMBL" id="DS231619">
    <property type="protein sequence ID" value="EDU49050.1"/>
    <property type="molecule type" value="Genomic_DNA"/>
</dbReference>
<proteinExistence type="predicted"/>
<evidence type="ECO:0000313" key="1">
    <source>
        <dbReference type="EMBL" id="EDU49050.1"/>
    </source>
</evidence>
<sequence length="298" mass="32758">MASPASEALHQYIFSAIEPMRGPLPQHVVKLKSYCTYNIAFLVKRAGGPGVSASEVSVSIIDLRGVNNREIGHQATVSLHQRQEQLRVVVTAQVLWGQSVMVGLTEKVDRIIKYMLEQEAHIGDIGYKSSTPVDHQPLTISSSPQIKRATLKVWTFSVTEMASSKSDVLQHHIASAIHALDVDELGARRIEAGSCKLPRTPLYSVSSKELTSNTSDNIAFLIKYAVGPDVPISHVSVTYRDIFCTDQDCFIRTAMVSVLDGPGHLRVVISEEATGKREAFGYLFLKAEKAINDIMVKL</sequence>